<evidence type="ECO:0000313" key="2">
    <source>
        <dbReference type="EMBL" id="CAJ0600649.1"/>
    </source>
</evidence>
<dbReference type="SUPFAM" id="SSF54695">
    <property type="entry name" value="POZ domain"/>
    <property type="match status" value="1"/>
</dbReference>
<dbReference type="AlphaFoldDB" id="A0AA36M688"/>
<dbReference type="CDD" id="cd18316">
    <property type="entry name" value="BTB_POZ_KCTD-like"/>
    <property type="match status" value="1"/>
</dbReference>
<dbReference type="GO" id="GO:0051260">
    <property type="term" value="P:protein homooligomerization"/>
    <property type="evidence" value="ECO:0007669"/>
    <property type="project" value="InterPro"/>
</dbReference>
<dbReference type="InterPro" id="IPR000210">
    <property type="entry name" value="BTB/POZ_dom"/>
</dbReference>
<sequence length="202" mass="22773">MVESYSFARRVKINVGGTVFETSLPTLTSVSDSMFSALIADRWQNQEELFIDRDPTHFAKVLNYLRNCEAFLPPRNDDSREDLQREAESGDKVQWTPRASTYSFEPIHPGHKLTCTACGSNVTYPDTFVSNGTKKETFLLVKHGETEVISRYSVPPFWASFQGLVVTADRTCCRVKWSTGISGTPKIETHTPKSTLRLANTR</sequence>
<proteinExistence type="predicted"/>
<dbReference type="Proteomes" id="UP001176961">
    <property type="component" value="Unassembled WGS sequence"/>
</dbReference>
<gene>
    <name evidence="2" type="ORF">CYNAS_LOCUS12632</name>
</gene>
<comment type="caution">
    <text evidence="2">The sequence shown here is derived from an EMBL/GenBank/DDBJ whole genome shotgun (WGS) entry which is preliminary data.</text>
</comment>
<dbReference type="InterPro" id="IPR011333">
    <property type="entry name" value="SKP1/BTB/POZ_sf"/>
</dbReference>
<evidence type="ECO:0000313" key="3">
    <source>
        <dbReference type="Proteomes" id="UP001176961"/>
    </source>
</evidence>
<name>A0AA36M688_CYLNA</name>
<reference evidence="2" key="1">
    <citation type="submission" date="2023-07" db="EMBL/GenBank/DDBJ databases">
        <authorList>
            <consortium name="CYATHOMIX"/>
        </authorList>
    </citation>
    <scope>NUCLEOTIDE SEQUENCE</scope>
    <source>
        <strain evidence="2">N/A</strain>
    </source>
</reference>
<organism evidence="2 3">
    <name type="scientific">Cylicocyclus nassatus</name>
    <name type="common">Nematode worm</name>
    <dbReference type="NCBI Taxonomy" id="53992"/>
    <lineage>
        <taxon>Eukaryota</taxon>
        <taxon>Metazoa</taxon>
        <taxon>Ecdysozoa</taxon>
        <taxon>Nematoda</taxon>
        <taxon>Chromadorea</taxon>
        <taxon>Rhabditida</taxon>
        <taxon>Rhabditina</taxon>
        <taxon>Rhabditomorpha</taxon>
        <taxon>Strongyloidea</taxon>
        <taxon>Strongylidae</taxon>
        <taxon>Cylicocyclus</taxon>
    </lineage>
</organism>
<dbReference type="Gene3D" id="3.30.710.10">
    <property type="entry name" value="Potassium Channel Kv1.1, Chain A"/>
    <property type="match status" value="1"/>
</dbReference>
<feature type="domain" description="BTB" evidence="1">
    <location>
        <begin position="9"/>
        <end position="101"/>
    </location>
</feature>
<evidence type="ECO:0000259" key="1">
    <source>
        <dbReference type="SMART" id="SM00225"/>
    </source>
</evidence>
<dbReference type="PANTHER" id="PTHR14499">
    <property type="entry name" value="POTASSIUM CHANNEL TETRAMERIZATION DOMAIN-CONTAINING"/>
    <property type="match status" value="1"/>
</dbReference>
<dbReference type="InterPro" id="IPR003131">
    <property type="entry name" value="T1-type_BTB"/>
</dbReference>
<dbReference type="Pfam" id="PF02214">
    <property type="entry name" value="BTB_2"/>
    <property type="match status" value="1"/>
</dbReference>
<protein>
    <recommendedName>
        <fullName evidence="1">BTB domain-containing protein</fullName>
    </recommendedName>
</protein>
<accession>A0AA36M688</accession>
<dbReference type="PANTHER" id="PTHR14499:SF136">
    <property type="entry name" value="GH08630P"/>
    <property type="match status" value="1"/>
</dbReference>
<keyword evidence="3" id="KW-1185">Reference proteome</keyword>
<dbReference type="EMBL" id="CATQJL010000224">
    <property type="protein sequence ID" value="CAJ0600649.1"/>
    <property type="molecule type" value="Genomic_DNA"/>
</dbReference>
<dbReference type="SMART" id="SM00225">
    <property type="entry name" value="BTB"/>
    <property type="match status" value="1"/>
</dbReference>